<name>A0A649ZUH8_9NEOP</name>
<feature type="signal peptide" evidence="1">
    <location>
        <begin position="1"/>
        <end position="19"/>
    </location>
</feature>
<proteinExistence type="evidence at transcript level"/>
<evidence type="ECO:0000313" key="2">
    <source>
        <dbReference type="EMBL" id="QGN03654.1"/>
    </source>
</evidence>
<dbReference type="AlphaFoldDB" id="A0A649ZUH8"/>
<keyword evidence="1" id="KW-0732">Signal</keyword>
<evidence type="ECO:0000256" key="1">
    <source>
        <dbReference type="SAM" id="SignalP"/>
    </source>
</evidence>
<dbReference type="EMBL" id="MK882902">
    <property type="protein sequence ID" value="QGN03654.1"/>
    <property type="molecule type" value="mRNA"/>
</dbReference>
<protein>
    <submittedName>
        <fullName evidence="2">Putative odorant binding protein 24</fullName>
    </submittedName>
</protein>
<feature type="chain" id="PRO_5024908996" evidence="1">
    <location>
        <begin position="20"/>
        <end position="189"/>
    </location>
</feature>
<organism evidence="2">
    <name type="scientific">Conopomorpha sinensis</name>
    <name type="common">litch fruit borer</name>
    <dbReference type="NCBI Taxonomy" id="940481"/>
    <lineage>
        <taxon>Eukaryota</taxon>
        <taxon>Metazoa</taxon>
        <taxon>Ecdysozoa</taxon>
        <taxon>Arthropoda</taxon>
        <taxon>Hexapoda</taxon>
        <taxon>Insecta</taxon>
        <taxon>Pterygota</taxon>
        <taxon>Neoptera</taxon>
        <taxon>Endopterygota</taxon>
        <taxon>Lepidoptera</taxon>
        <taxon>Glossata</taxon>
        <taxon>Ditrysia</taxon>
        <taxon>Tineoidea</taxon>
        <taxon>Gracillariidae</taxon>
        <taxon>Conopomorpha</taxon>
    </lineage>
</organism>
<reference evidence="2" key="1">
    <citation type="submission" date="2019-04" db="EMBL/GenBank/DDBJ databases">
        <authorList>
            <person name="Li P."/>
            <person name="Liu Y."/>
            <person name="Wang S."/>
            <person name="Sun H."/>
        </authorList>
    </citation>
    <scope>NUCLEOTIDE SEQUENCE</scope>
</reference>
<dbReference type="Gene3D" id="1.10.238.270">
    <property type="match status" value="1"/>
</dbReference>
<accession>A0A649ZUH8</accession>
<sequence>MKSLVFCALFLEVFALACSQNIPVTPPQVRCGETPSQMFRCLGNPKTVKTEVASKCSRQSECDKMKCIFENSGWSVKGVVNRQIIRDHFDQFAKDHPEWLPAVTHVKAACLTSDIPTQGVYLNCPAYDVVHCIFTGFLRKAQPSQWGTSPECAAARQFAAACPVCPEDCYAPAIPTGSCNACLSLPNTP</sequence>